<dbReference type="STRING" id="1076256.A0A2H3B242"/>
<sequence>METHSSSDLRKVLDVGDLPAELADEAWKMLEKHTTAFGFDGKLGNHPTKVRIRTKDDVQPISLPMYASSPVKRQVIDKQIDSWYKQGIIEPSKSPWGAPVVITYRNGKPRF</sequence>
<dbReference type="AlphaFoldDB" id="A0A2H3B242"/>
<dbReference type="EMBL" id="KZ293528">
    <property type="protein sequence ID" value="PBK58677.1"/>
    <property type="molecule type" value="Genomic_DNA"/>
</dbReference>
<dbReference type="Proteomes" id="UP000218334">
    <property type="component" value="Unassembled WGS sequence"/>
</dbReference>
<dbReference type="SUPFAM" id="SSF56672">
    <property type="entry name" value="DNA/RNA polymerases"/>
    <property type="match status" value="1"/>
</dbReference>
<feature type="non-terminal residue" evidence="1">
    <location>
        <position position="111"/>
    </location>
</feature>
<evidence type="ECO:0000313" key="2">
    <source>
        <dbReference type="Proteomes" id="UP000218334"/>
    </source>
</evidence>
<accession>A0A2H3B242</accession>
<gene>
    <name evidence="1" type="ORF">ARMSODRAFT_900228</name>
</gene>
<dbReference type="Gene3D" id="3.10.10.10">
    <property type="entry name" value="HIV Type 1 Reverse Transcriptase, subunit A, domain 1"/>
    <property type="match status" value="1"/>
</dbReference>
<dbReference type="InterPro" id="IPR043502">
    <property type="entry name" value="DNA/RNA_pol_sf"/>
</dbReference>
<reference evidence="2" key="1">
    <citation type="journal article" date="2017" name="Nat. Ecol. Evol.">
        <title>Genome expansion and lineage-specific genetic innovations in the forest pathogenic fungi Armillaria.</title>
        <authorList>
            <person name="Sipos G."/>
            <person name="Prasanna A.N."/>
            <person name="Walter M.C."/>
            <person name="O'Connor E."/>
            <person name="Balint B."/>
            <person name="Krizsan K."/>
            <person name="Kiss B."/>
            <person name="Hess J."/>
            <person name="Varga T."/>
            <person name="Slot J."/>
            <person name="Riley R."/>
            <person name="Boka B."/>
            <person name="Rigling D."/>
            <person name="Barry K."/>
            <person name="Lee J."/>
            <person name="Mihaltcheva S."/>
            <person name="LaButti K."/>
            <person name="Lipzen A."/>
            <person name="Waldron R."/>
            <person name="Moloney N.M."/>
            <person name="Sperisen C."/>
            <person name="Kredics L."/>
            <person name="Vagvoelgyi C."/>
            <person name="Patrignani A."/>
            <person name="Fitzpatrick D."/>
            <person name="Nagy I."/>
            <person name="Doyle S."/>
            <person name="Anderson J.B."/>
            <person name="Grigoriev I.V."/>
            <person name="Gueldener U."/>
            <person name="Muensterkoetter M."/>
            <person name="Nagy L.G."/>
        </authorList>
    </citation>
    <scope>NUCLEOTIDE SEQUENCE [LARGE SCALE GENOMIC DNA]</scope>
    <source>
        <strain evidence="2">28-4</strain>
    </source>
</reference>
<name>A0A2H3B242_9AGAR</name>
<proteinExistence type="predicted"/>
<evidence type="ECO:0008006" key="3">
    <source>
        <dbReference type="Google" id="ProtNLM"/>
    </source>
</evidence>
<keyword evidence="2" id="KW-1185">Reference proteome</keyword>
<organism evidence="1 2">
    <name type="scientific">Armillaria solidipes</name>
    <dbReference type="NCBI Taxonomy" id="1076256"/>
    <lineage>
        <taxon>Eukaryota</taxon>
        <taxon>Fungi</taxon>
        <taxon>Dikarya</taxon>
        <taxon>Basidiomycota</taxon>
        <taxon>Agaricomycotina</taxon>
        <taxon>Agaricomycetes</taxon>
        <taxon>Agaricomycetidae</taxon>
        <taxon>Agaricales</taxon>
        <taxon>Marasmiineae</taxon>
        <taxon>Physalacriaceae</taxon>
        <taxon>Armillaria</taxon>
    </lineage>
</organism>
<protein>
    <recommendedName>
        <fullName evidence="3">DNA/RNA polymerase</fullName>
    </recommendedName>
</protein>
<evidence type="ECO:0000313" key="1">
    <source>
        <dbReference type="EMBL" id="PBK58677.1"/>
    </source>
</evidence>